<evidence type="ECO:0000313" key="2">
    <source>
        <dbReference type="EMBL" id="MBD8000710.1"/>
    </source>
</evidence>
<name>A0ABR8V7L7_9BACT</name>
<keyword evidence="3" id="KW-1185">Reference proteome</keyword>
<feature type="transmembrane region" description="Helical" evidence="1">
    <location>
        <begin position="152"/>
        <end position="172"/>
    </location>
</feature>
<protein>
    <submittedName>
        <fullName evidence="2">DUF4199 domain-containing protein</fullName>
    </submittedName>
</protein>
<gene>
    <name evidence="2" type="ORF">H9626_00505</name>
</gene>
<sequence length="177" mass="20349">MTTDKPATIQQHAMRYGTFMGIFWIFKFAFLPLGFTIPLLQLFFILLTCFVPILGYIYTRKFRNYYCEGVISFSRAFSFTFCTYVFAAMLTAVAHYIYFRFIDEGYLVNMYLNQLEAIKSSATGEMLTSVDQLITAFSVVSSLSPLEITFQLISQNVIYGTLLALPTALLVMRRKKQ</sequence>
<dbReference type="RefSeq" id="WP_178256411.1">
    <property type="nucleotide sequence ID" value="NZ_JACSPQ010000001.1"/>
</dbReference>
<dbReference type="Proteomes" id="UP000616346">
    <property type="component" value="Unassembled WGS sequence"/>
</dbReference>
<evidence type="ECO:0000313" key="3">
    <source>
        <dbReference type="Proteomes" id="UP000616346"/>
    </source>
</evidence>
<keyword evidence="1" id="KW-0812">Transmembrane</keyword>
<feature type="transmembrane region" description="Helical" evidence="1">
    <location>
        <begin position="79"/>
        <end position="99"/>
    </location>
</feature>
<proteinExistence type="predicted"/>
<dbReference type="EMBL" id="JACSPQ010000001">
    <property type="protein sequence ID" value="MBD8000710.1"/>
    <property type="molecule type" value="Genomic_DNA"/>
</dbReference>
<evidence type="ECO:0000256" key="1">
    <source>
        <dbReference type="SAM" id="Phobius"/>
    </source>
</evidence>
<comment type="caution">
    <text evidence="2">The sequence shown here is derived from an EMBL/GenBank/DDBJ whole genome shotgun (WGS) entry which is preliminary data.</text>
</comment>
<feature type="transmembrane region" description="Helical" evidence="1">
    <location>
        <begin position="39"/>
        <end position="58"/>
    </location>
</feature>
<accession>A0ABR8V7L7</accession>
<reference evidence="2 3" key="1">
    <citation type="submission" date="2020-08" db="EMBL/GenBank/DDBJ databases">
        <title>A Genomic Blueprint of the Chicken Gut Microbiome.</title>
        <authorList>
            <person name="Gilroy R."/>
            <person name="Ravi A."/>
            <person name="Getino M."/>
            <person name="Pursley I."/>
            <person name="Horton D.L."/>
            <person name="Alikhan N.-F."/>
            <person name="Baker D."/>
            <person name="Gharbi K."/>
            <person name="Hall N."/>
            <person name="Watson M."/>
            <person name="Adriaenssens E.M."/>
            <person name="Foster-Nyarko E."/>
            <person name="Jarju S."/>
            <person name="Secka A."/>
            <person name="Antonio M."/>
            <person name="Oren A."/>
            <person name="Chaudhuri R."/>
            <person name="La Ragione R.M."/>
            <person name="Hildebrand F."/>
            <person name="Pallen M.J."/>
        </authorList>
    </citation>
    <scope>NUCLEOTIDE SEQUENCE [LARGE SCALE GENOMIC DNA]</scope>
    <source>
        <strain evidence="2 3">Sa1YUN3</strain>
    </source>
</reference>
<feature type="transmembrane region" description="Helical" evidence="1">
    <location>
        <begin position="12"/>
        <end position="33"/>
    </location>
</feature>
<keyword evidence="1" id="KW-0472">Membrane</keyword>
<dbReference type="Pfam" id="PF13858">
    <property type="entry name" value="DUF4199"/>
    <property type="match status" value="1"/>
</dbReference>
<keyword evidence="1" id="KW-1133">Transmembrane helix</keyword>
<dbReference type="InterPro" id="IPR025250">
    <property type="entry name" value="DUF4199"/>
</dbReference>
<organism evidence="2 3">
    <name type="scientific">Phocaeicola faecium</name>
    <dbReference type="NCBI Taxonomy" id="2762213"/>
    <lineage>
        <taxon>Bacteria</taxon>
        <taxon>Pseudomonadati</taxon>
        <taxon>Bacteroidota</taxon>
        <taxon>Bacteroidia</taxon>
        <taxon>Bacteroidales</taxon>
        <taxon>Bacteroidaceae</taxon>
        <taxon>Phocaeicola</taxon>
    </lineage>
</organism>